<comment type="caution">
    <text evidence="1">The sequence shown here is derived from an EMBL/GenBank/DDBJ whole genome shotgun (WGS) entry which is preliminary data.</text>
</comment>
<name>A0ABU7ATQ7_9TELE</name>
<feature type="non-terminal residue" evidence="1">
    <location>
        <position position="1"/>
    </location>
</feature>
<dbReference type="EMBL" id="JAHUTI010026580">
    <property type="protein sequence ID" value="MED6240774.1"/>
    <property type="molecule type" value="Genomic_DNA"/>
</dbReference>
<dbReference type="Proteomes" id="UP001345963">
    <property type="component" value="Unassembled WGS sequence"/>
</dbReference>
<proteinExistence type="predicted"/>
<gene>
    <name evidence="1" type="ORF">ATANTOWER_027923</name>
</gene>
<keyword evidence="2" id="KW-1185">Reference proteome</keyword>
<evidence type="ECO:0000313" key="2">
    <source>
        <dbReference type="Proteomes" id="UP001345963"/>
    </source>
</evidence>
<protein>
    <submittedName>
        <fullName evidence="1">Uncharacterized protein</fullName>
    </submittedName>
</protein>
<sequence length="74" mass="8333">EQWAANVWRPGSILGLRVLPKDTTTKTDRAGIQTCNPPHIAKTRGSRSLVNISDQDMCQRKTLSEWKRTSLQAL</sequence>
<organism evidence="1 2">
    <name type="scientific">Ataeniobius toweri</name>
    <dbReference type="NCBI Taxonomy" id="208326"/>
    <lineage>
        <taxon>Eukaryota</taxon>
        <taxon>Metazoa</taxon>
        <taxon>Chordata</taxon>
        <taxon>Craniata</taxon>
        <taxon>Vertebrata</taxon>
        <taxon>Euteleostomi</taxon>
        <taxon>Actinopterygii</taxon>
        <taxon>Neopterygii</taxon>
        <taxon>Teleostei</taxon>
        <taxon>Neoteleostei</taxon>
        <taxon>Acanthomorphata</taxon>
        <taxon>Ovalentaria</taxon>
        <taxon>Atherinomorphae</taxon>
        <taxon>Cyprinodontiformes</taxon>
        <taxon>Goodeidae</taxon>
        <taxon>Ataeniobius</taxon>
    </lineage>
</organism>
<reference evidence="1 2" key="1">
    <citation type="submission" date="2021-07" db="EMBL/GenBank/DDBJ databases">
        <authorList>
            <person name="Palmer J.M."/>
        </authorList>
    </citation>
    <scope>NUCLEOTIDE SEQUENCE [LARGE SCALE GENOMIC DNA]</scope>
    <source>
        <strain evidence="1 2">AT_MEX2019</strain>
        <tissue evidence="1">Muscle</tissue>
    </source>
</reference>
<accession>A0ABU7ATQ7</accession>
<evidence type="ECO:0000313" key="1">
    <source>
        <dbReference type="EMBL" id="MED6240774.1"/>
    </source>
</evidence>